<evidence type="ECO:0000256" key="3">
    <source>
        <dbReference type="ARBA" id="ARBA00012953"/>
    </source>
</evidence>
<evidence type="ECO:0000256" key="1">
    <source>
        <dbReference type="ARBA" id="ARBA00001946"/>
    </source>
</evidence>
<dbReference type="InterPro" id="IPR005238">
    <property type="entry name" value="ComB-like"/>
</dbReference>
<dbReference type="HAMAP" id="MF_00490">
    <property type="entry name" value="ComB"/>
    <property type="match status" value="1"/>
</dbReference>
<sequence length="224" mass="24157">MLPLFDLKGKIAVVVDILRATSCMVTSLATGVEKVIPVSKVEEALAYQGRGPLIAGERGGAKLQGFDLGNSPFEHMNQVGKAIVMTTTNGTRAINDAAEAEEVIIGAFLNLSAIKEYLISKTEDVVVVCAGWKNLYSMEDTLFAGALVDALGSDWEMDDAALAASTLYRSVEGNILGFMQQASHVKRLSGLNAEKDLAFCFEHDKFETIPILREGGLYAHNTRN</sequence>
<proteinExistence type="inferred from homology"/>
<evidence type="ECO:0000256" key="5">
    <source>
        <dbReference type="ARBA" id="ARBA00022801"/>
    </source>
</evidence>
<dbReference type="EC" id="3.1.3.71" evidence="3 8"/>
<comment type="similarity">
    <text evidence="2 8">Belongs to the ComB family.</text>
</comment>
<dbReference type="Gene3D" id="3.90.1560.10">
    <property type="entry name" value="ComB-like"/>
    <property type="match status" value="1"/>
</dbReference>
<evidence type="ECO:0000256" key="2">
    <source>
        <dbReference type="ARBA" id="ARBA00009997"/>
    </source>
</evidence>
<evidence type="ECO:0000313" key="9">
    <source>
        <dbReference type="EMBL" id="GAA4844345.1"/>
    </source>
</evidence>
<protein>
    <recommendedName>
        <fullName evidence="4 8">Probable 2-phosphosulfolactate phosphatase</fullName>
        <ecNumber evidence="3 8">3.1.3.71</ecNumber>
    </recommendedName>
</protein>
<dbReference type="EMBL" id="BAABJX010000051">
    <property type="protein sequence ID" value="GAA4844345.1"/>
    <property type="molecule type" value="Genomic_DNA"/>
</dbReference>
<evidence type="ECO:0000256" key="8">
    <source>
        <dbReference type="HAMAP-Rule" id="MF_00490"/>
    </source>
</evidence>
<evidence type="ECO:0000256" key="4">
    <source>
        <dbReference type="ARBA" id="ARBA00021948"/>
    </source>
</evidence>
<organism evidence="9 10">
    <name type="scientific">Algivirga pacifica</name>
    <dbReference type="NCBI Taxonomy" id="1162670"/>
    <lineage>
        <taxon>Bacteria</taxon>
        <taxon>Pseudomonadati</taxon>
        <taxon>Bacteroidota</taxon>
        <taxon>Cytophagia</taxon>
        <taxon>Cytophagales</taxon>
        <taxon>Flammeovirgaceae</taxon>
        <taxon>Algivirga</taxon>
    </lineage>
</organism>
<keyword evidence="5 8" id="KW-0378">Hydrolase</keyword>
<dbReference type="Pfam" id="PF04029">
    <property type="entry name" value="2-ph_phosp"/>
    <property type="match status" value="1"/>
</dbReference>
<keyword evidence="6 8" id="KW-0460">Magnesium</keyword>
<dbReference type="InterPro" id="IPR036702">
    <property type="entry name" value="ComB-like_sf"/>
</dbReference>
<dbReference type="Proteomes" id="UP001500298">
    <property type="component" value="Unassembled WGS sequence"/>
</dbReference>
<comment type="cofactor">
    <cofactor evidence="1 8">
        <name>Mg(2+)</name>
        <dbReference type="ChEBI" id="CHEBI:18420"/>
    </cofactor>
</comment>
<dbReference type="PANTHER" id="PTHR37311">
    <property type="entry name" value="2-PHOSPHOSULFOLACTATE PHOSPHATASE-RELATED"/>
    <property type="match status" value="1"/>
</dbReference>
<evidence type="ECO:0000256" key="6">
    <source>
        <dbReference type="ARBA" id="ARBA00022842"/>
    </source>
</evidence>
<name>A0ABP9DI24_9BACT</name>
<evidence type="ECO:0000256" key="7">
    <source>
        <dbReference type="ARBA" id="ARBA00033711"/>
    </source>
</evidence>
<dbReference type="SUPFAM" id="SSF142823">
    <property type="entry name" value="ComB-like"/>
    <property type="match status" value="1"/>
</dbReference>
<keyword evidence="10" id="KW-1185">Reference proteome</keyword>
<dbReference type="PANTHER" id="PTHR37311:SF1">
    <property type="entry name" value="2-PHOSPHOSULFOLACTATE PHOSPHATASE-RELATED"/>
    <property type="match status" value="1"/>
</dbReference>
<comment type="caution">
    <text evidence="9">The sequence shown here is derived from an EMBL/GenBank/DDBJ whole genome shotgun (WGS) entry which is preliminary data.</text>
</comment>
<comment type="catalytic activity">
    <reaction evidence="7 8">
        <text>(2R)-O-phospho-3-sulfolactate + H2O = (2R)-3-sulfolactate + phosphate</text>
        <dbReference type="Rhea" id="RHEA:23416"/>
        <dbReference type="ChEBI" id="CHEBI:15377"/>
        <dbReference type="ChEBI" id="CHEBI:15597"/>
        <dbReference type="ChEBI" id="CHEBI:43474"/>
        <dbReference type="ChEBI" id="CHEBI:58738"/>
        <dbReference type="EC" id="3.1.3.71"/>
    </reaction>
</comment>
<accession>A0ABP9DI24</accession>
<evidence type="ECO:0000313" key="10">
    <source>
        <dbReference type="Proteomes" id="UP001500298"/>
    </source>
</evidence>
<gene>
    <name evidence="8" type="primary">comB</name>
    <name evidence="9" type="ORF">GCM10023331_31530</name>
</gene>
<reference evidence="10" key="1">
    <citation type="journal article" date="2019" name="Int. J. Syst. Evol. Microbiol.">
        <title>The Global Catalogue of Microorganisms (GCM) 10K type strain sequencing project: providing services to taxonomists for standard genome sequencing and annotation.</title>
        <authorList>
            <consortium name="The Broad Institute Genomics Platform"/>
            <consortium name="The Broad Institute Genome Sequencing Center for Infectious Disease"/>
            <person name="Wu L."/>
            <person name="Ma J."/>
        </authorList>
    </citation>
    <scope>NUCLEOTIDE SEQUENCE [LARGE SCALE GENOMIC DNA]</scope>
    <source>
        <strain evidence="10">JCM 18326</strain>
    </source>
</reference>